<dbReference type="InterPro" id="IPR001878">
    <property type="entry name" value="Znf_CCHC"/>
</dbReference>
<dbReference type="PANTHER" id="PTHR15503:SF45">
    <property type="entry name" value="RNA-DIRECTED DNA POLYMERASE HOMOLOG"/>
    <property type="match status" value="1"/>
</dbReference>
<feature type="compositionally biased region" description="Low complexity" evidence="2">
    <location>
        <begin position="137"/>
        <end position="162"/>
    </location>
</feature>
<dbReference type="SMART" id="SM00343">
    <property type="entry name" value="ZnF_C2HC"/>
    <property type="match status" value="2"/>
</dbReference>
<dbReference type="GO" id="GO:0006508">
    <property type="term" value="P:proteolysis"/>
    <property type="evidence" value="ECO:0007669"/>
    <property type="project" value="InterPro"/>
</dbReference>
<keyword evidence="1" id="KW-0479">Metal-binding</keyword>
<proteinExistence type="predicted"/>
<comment type="caution">
    <text evidence="4">The sequence shown here is derived from an EMBL/GenBank/DDBJ whole genome shotgun (WGS) entry which is preliminary data.</text>
</comment>
<evidence type="ECO:0000256" key="2">
    <source>
        <dbReference type="SAM" id="MobiDB-lite"/>
    </source>
</evidence>
<dbReference type="InterPro" id="IPR001969">
    <property type="entry name" value="Aspartic_peptidase_AS"/>
</dbReference>
<dbReference type="Gene3D" id="4.10.60.10">
    <property type="entry name" value="Zinc finger, CCHC-type"/>
    <property type="match status" value="1"/>
</dbReference>
<evidence type="ECO:0000259" key="3">
    <source>
        <dbReference type="PROSITE" id="PS50158"/>
    </source>
</evidence>
<reference evidence="4" key="1">
    <citation type="journal article" date="2019" name="Sci. Rep.">
        <title>Draft genome of Tanacetum cinerariifolium, the natural source of mosquito coil.</title>
        <authorList>
            <person name="Yamashiro T."/>
            <person name="Shiraishi A."/>
            <person name="Satake H."/>
            <person name="Nakayama K."/>
        </authorList>
    </citation>
    <scope>NUCLEOTIDE SEQUENCE</scope>
</reference>
<dbReference type="InterPro" id="IPR036875">
    <property type="entry name" value="Znf_CCHC_sf"/>
</dbReference>
<dbReference type="PROSITE" id="PS50158">
    <property type="entry name" value="ZF_CCHC"/>
    <property type="match status" value="2"/>
</dbReference>
<dbReference type="InterPro" id="IPR032567">
    <property type="entry name" value="RTL1-rel"/>
</dbReference>
<protein>
    <recommendedName>
        <fullName evidence="3">CCHC-type domain-containing protein</fullName>
    </recommendedName>
</protein>
<feature type="domain" description="CCHC-type" evidence="3">
    <location>
        <begin position="117"/>
        <end position="133"/>
    </location>
</feature>
<evidence type="ECO:0000313" key="4">
    <source>
        <dbReference type="EMBL" id="GEU67654.1"/>
    </source>
</evidence>
<dbReference type="Pfam" id="PF08284">
    <property type="entry name" value="RVP_2"/>
    <property type="match status" value="1"/>
</dbReference>
<organism evidence="4">
    <name type="scientific">Tanacetum cinerariifolium</name>
    <name type="common">Dalmatian daisy</name>
    <name type="synonym">Chrysanthemum cinerariifolium</name>
    <dbReference type="NCBI Taxonomy" id="118510"/>
    <lineage>
        <taxon>Eukaryota</taxon>
        <taxon>Viridiplantae</taxon>
        <taxon>Streptophyta</taxon>
        <taxon>Embryophyta</taxon>
        <taxon>Tracheophyta</taxon>
        <taxon>Spermatophyta</taxon>
        <taxon>Magnoliopsida</taxon>
        <taxon>eudicotyledons</taxon>
        <taxon>Gunneridae</taxon>
        <taxon>Pentapetalae</taxon>
        <taxon>asterids</taxon>
        <taxon>campanulids</taxon>
        <taxon>Asterales</taxon>
        <taxon>Asteraceae</taxon>
        <taxon>Asteroideae</taxon>
        <taxon>Anthemideae</taxon>
        <taxon>Anthemidinae</taxon>
        <taxon>Tanacetum</taxon>
    </lineage>
</organism>
<sequence>MMTDKYCPRGEIKKLETKMWELKTKGTYVREGNHANNNVEVIEFATELIDKRIRDIVENKWKFEGISGNNQNQPQQNKRQNTGRAYAVGISDRNIYTRSKPLCSKCDYHHEGPCPSRCNNCKMVGHLTRDCRSRPANANNTNNNNRNNNNNTNNNNHNNNNNNQKGNGCYECEAQGHFKRNCPKLKNNNRGNQGGNDNAQARLYVVGNAGANPDNVVVGTFLLNNHYAYILFDTGADRSFVTTTFSSQIDIAPVSLDHHNNVEITDGNWVKYYYVRLHPKLPKPPIQHRPTAGRTG</sequence>
<dbReference type="AlphaFoldDB" id="A0A6L2M4X1"/>
<keyword evidence="1" id="KW-0863">Zinc-finger</keyword>
<dbReference type="PANTHER" id="PTHR15503">
    <property type="entry name" value="LDOC1 RELATED"/>
    <property type="match status" value="1"/>
</dbReference>
<evidence type="ECO:0000256" key="1">
    <source>
        <dbReference type="PROSITE-ProRule" id="PRU00047"/>
    </source>
</evidence>
<feature type="domain" description="CCHC-type" evidence="3">
    <location>
        <begin position="169"/>
        <end position="184"/>
    </location>
</feature>
<dbReference type="PROSITE" id="PS00141">
    <property type="entry name" value="ASP_PROTEASE"/>
    <property type="match status" value="1"/>
</dbReference>
<dbReference type="GO" id="GO:0003676">
    <property type="term" value="F:nucleic acid binding"/>
    <property type="evidence" value="ECO:0007669"/>
    <property type="project" value="InterPro"/>
</dbReference>
<dbReference type="SUPFAM" id="SSF57756">
    <property type="entry name" value="Retrovirus zinc finger-like domains"/>
    <property type="match status" value="1"/>
</dbReference>
<accession>A0A6L2M4X1</accession>
<gene>
    <name evidence="4" type="ORF">Tci_039632</name>
</gene>
<dbReference type="GO" id="GO:0008270">
    <property type="term" value="F:zinc ion binding"/>
    <property type="evidence" value="ECO:0007669"/>
    <property type="project" value="UniProtKB-KW"/>
</dbReference>
<name>A0A6L2M4X1_TANCI</name>
<dbReference type="EMBL" id="BKCJ010005606">
    <property type="protein sequence ID" value="GEU67654.1"/>
    <property type="molecule type" value="Genomic_DNA"/>
</dbReference>
<dbReference type="Pfam" id="PF00098">
    <property type="entry name" value="zf-CCHC"/>
    <property type="match status" value="1"/>
</dbReference>
<dbReference type="GO" id="GO:0004190">
    <property type="term" value="F:aspartic-type endopeptidase activity"/>
    <property type="evidence" value="ECO:0007669"/>
    <property type="project" value="InterPro"/>
</dbReference>
<feature type="region of interest" description="Disordered" evidence="2">
    <location>
        <begin position="132"/>
        <end position="162"/>
    </location>
</feature>
<keyword evidence="1" id="KW-0862">Zinc</keyword>